<comment type="caution">
    <text evidence="2">The sequence shown here is derived from an EMBL/GenBank/DDBJ whole genome shotgun (WGS) entry which is preliminary data.</text>
</comment>
<name>A0A9W7TGU3_TRIRA</name>
<protein>
    <submittedName>
        <fullName evidence="2">Uncharacterized protein</fullName>
    </submittedName>
</protein>
<evidence type="ECO:0000313" key="2">
    <source>
        <dbReference type="EMBL" id="KAI7796208.1"/>
    </source>
</evidence>
<dbReference type="EMBL" id="JAFHDT010000019">
    <property type="protein sequence ID" value="KAI7796208.1"/>
    <property type="molecule type" value="Genomic_DNA"/>
</dbReference>
<gene>
    <name evidence="2" type="ORF">IRJ41_018028</name>
</gene>
<dbReference type="AlphaFoldDB" id="A0A9W7TGU3"/>
<keyword evidence="1" id="KW-0472">Membrane</keyword>
<feature type="non-terminal residue" evidence="2">
    <location>
        <position position="172"/>
    </location>
</feature>
<evidence type="ECO:0000256" key="1">
    <source>
        <dbReference type="SAM" id="Phobius"/>
    </source>
</evidence>
<dbReference type="Proteomes" id="UP001059041">
    <property type="component" value="Linkage Group LG19"/>
</dbReference>
<reference evidence="2" key="1">
    <citation type="submission" date="2021-02" db="EMBL/GenBank/DDBJ databases">
        <title>Comparative genomics reveals that relaxation of natural selection precedes convergent phenotypic evolution of cavefish.</title>
        <authorList>
            <person name="Peng Z."/>
        </authorList>
    </citation>
    <scope>NUCLEOTIDE SEQUENCE</scope>
    <source>
        <tissue evidence="2">Muscle</tissue>
    </source>
</reference>
<keyword evidence="1" id="KW-0812">Transmembrane</keyword>
<keyword evidence="3" id="KW-1185">Reference proteome</keyword>
<feature type="transmembrane region" description="Helical" evidence="1">
    <location>
        <begin position="117"/>
        <end position="140"/>
    </location>
</feature>
<sequence length="172" mass="18938">IVSACISPRCACRESLVEERELIHCCLTLMERFIQTSTEDLFTSLNYPIDIAVVGVKISSSFARTDRKEDFPQSRIRIESSVGAPELTVDPKETFTVSAMQECDCEDSVSTTGLSTAAVVAIVCNILVALLILALILILCKACKVPSSQERVPVLTLENAHQRNEQKYLLTT</sequence>
<evidence type="ECO:0000313" key="3">
    <source>
        <dbReference type="Proteomes" id="UP001059041"/>
    </source>
</evidence>
<keyword evidence="1" id="KW-1133">Transmembrane helix</keyword>
<organism evidence="2 3">
    <name type="scientific">Triplophysa rosa</name>
    <name type="common">Cave loach</name>
    <dbReference type="NCBI Taxonomy" id="992332"/>
    <lineage>
        <taxon>Eukaryota</taxon>
        <taxon>Metazoa</taxon>
        <taxon>Chordata</taxon>
        <taxon>Craniata</taxon>
        <taxon>Vertebrata</taxon>
        <taxon>Euteleostomi</taxon>
        <taxon>Actinopterygii</taxon>
        <taxon>Neopterygii</taxon>
        <taxon>Teleostei</taxon>
        <taxon>Ostariophysi</taxon>
        <taxon>Cypriniformes</taxon>
        <taxon>Nemacheilidae</taxon>
        <taxon>Triplophysa</taxon>
    </lineage>
</organism>
<proteinExistence type="predicted"/>
<accession>A0A9W7TGU3</accession>